<dbReference type="EMBL" id="BPLR01015945">
    <property type="protein sequence ID" value="GIY79941.1"/>
    <property type="molecule type" value="Genomic_DNA"/>
</dbReference>
<organism evidence="2 3">
    <name type="scientific">Caerostris extrusa</name>
    <name type="common">Bark spider</name>
    <name type="synonym">Caerostris bankana</name>
    <dbReference type="NCBI Taxonomy" id="172846"/>
    <lineage>
        <taxon>Eukaryota</taxon>
        <taxon>Metazoa</taxon>
        <taxon>Ecdysozoa</taxon>
        <taxon>Arthropoda</taxon>
        <taxon>Chelicerata</taxon>
        <taxon>Arachnida</taxon>
        <taxon>Araneae</taxon>
        <taxon>Araneomorphae</taxon>
        <taxon>Entelegynae</taxon>
        <taxon>Araneoidea</taxon>
        <taxon>Araneidae</taxon>
        <taxon>Caerostris</taxon>
    </lineage>
</organism>
<accession>A0AAV4WAT5</accession>
<evidence type="ECO:0000256" key="1">
    <source>
        <dbReference type="SAM" id="MobiDB-lite"/>
    </source>
</evidence>
<proteinExistence type="predicted"/>
<gene>
    <name evidence="2" type="ORF">CEXT_387991</name>
</gene>
<dbReference type="AlphaFoldDB" id="A0AAV4WAT5"/>
<feature type="region of interest" description="Disordered" evidence="1">
    <location>
        <begin position="68"/>
        <end position="91"/>
    </location>
</feature>
<evidence type="ECO:0000313" key="2">
    <source>
        <dbReference type="EMBL" id="GIY79941.1"/>
    </source>
</evidence>
<protein>
    <submittedName>
        <fullName evidence="2">Uncharacterized protein</fullName>
    </submittedName>
</protein>
<sequence>MLLQTGVSLSQFLGSMGNCGEYFQNFPYLLACGEKRWVRLLQQRLEAFHSRSLFFNVFVSSSKSKAAQEKREAGKENILSRPNQQGKREKKKLENLSAYCCGHRLIKAQGIPI</sequence>
<dbReference type="Proteomes" id="UP001054945">
    <property type="component" value="Unassembled WGS sequence"/>
</dbReference>
<evidence type="ECO:0000313" key="3">
    <source>
        <dbReference type="Proteomes" id="UP001054945"/>
    </source>
</evidence>
<comment type="caution">
    <text evidence="2">The sequence shown here is derived from an EMBL/GenBank/DDBJ whole genome shotgun (WGS) entry which is preliminary data.</text>
</comment>
<name>A0AAV4WAT5_CAEEX</name>
<reference evidence="2 3" key="1">
    <citation type="submission" date="2021-06" db="EMBL/GenBank/DDBJ databases">
        <title>Caerostris extrusa draft genome.</title>
        <authorList>
            <person name="Kono N."/>
            <person name="Arakawa K."/>
        </authorList>
    </citation>
    <scope>NUCLEOTIDE SEQUENCE [LARGE SCALE GENOMIC DNA]</scope>
</reference>
<keyword evidence="3" id="KW-1185">Reference proteome</keyword>